<sequence length="663" mass="75783">MKKYILILMILVFIGIFHHLYNTPTSQKKLDDKALTVGKATTIDEQYFFEPLSNLPINNDIDKNDYFCEKYLYKLSISKGKINEVTNAIIEIIVSNYIKYGDDKVIDFSSLLSGVGVNKSRAIRYDNVKLFSNFQTLSNRLPTATPKSMYLLNQKFNNASLKSLTSEIKKKSLEKNALYLSNGKLKTLLSYIIERYHSSAEFDIDILIDLNFDITEFDLKVATSNNLPKLHLEKLYNASTVDANFIFTDNLVYESLATVALKSGSYENTIFWKNYGSSLTPDIFNLKLLTSLEEIYPPNEIKNILRESLSETFSFNEYTRLITKYNFSEFDLKNITIIDSLDSVLDEKQIIQSHEIKNDVFSYLVNTLLPKFDTKNKCFEPLGKRLAEYVFSNYKSKPNIVEKHANLYTNKDFSSEIFEAELKYDDSKIIEQTLSALGDLEGKRAVHQYRKTVRKKLVEGIEKEIEENDELKALSYIIEEAIKLAQKGLWSEAIQLLNNSGLEDNTAYDTLIYIALSHKAPIEVMLDLLEKGATLPLDSNRILIATNNVKAAEALLEHGLNLGFSQAPLFEPITFAVSVESLEMLKFLLSNGVSVPKIELGFDPLLIVLDNFNISFSEPEYIEVLLFAGNPVNHSHYKMVEEMKSIDPISYQYISNYFPELIY</sequence>
<keyword evidence="2" id="KW-1185">Reference proteome</keyword>
<gene>
    <name evidence="1" type="ORF">OE749_02300</name>
</gene>
<evidence type="ECO:0000313" key="2">
    <source>
        <dbReference type="Proteomes" id="UP001652504"/>
    </source>
</evidence>
<dbReference type="Gene3D" id="1.25.40.20">
    <property type="entry name" value="Ankyrin repeat-containing domain"/>
    <property type="match status" value="1"/>
</dbReference>
<reference evidence="1 2" key="1">
    <citation type="submission" date="2022-10" db="EMBL/GenBank/DDBJ databases">
        <title>Aestuariibacter sp. AA17 isolated from Montipora capitata coral fragment.</title>
        <authorList>
            <person name="Emsley S.A."/>
            <person name="Pfannmuller K.M."/>
            <person name="Loughran R.M."/>
            <person name="Shlafstein M."/>
            <person name="Papke E."/>
            <person name="Saw J.H."/>
            <person name="Ushijima B."/>
            <person name="Videau P."/>
        </authorList>
    </citation>
    <scope>NUCLEOTIDE SEQUENCE [LARGE SCALE GENOMIC DNA]</scope>
    <source>
        <strain evidence="1 2">AA17</strain>
    </source>
</reference>
<proteinExistence type="predicted"/>
<organism evidence="1 2">
    <name type="scientific">Fluctibacter corallii</name>
    <dbReference type="NCBI Taxonomy" id="2984329"/>
    <lineage>
        <taxon>Bacteria</taxon>
        <taxon>Pseudomonadati</taxon>
        <taxon>Pseudomonadota</taxon>
        <taxon>Gammaproteobacteria</taxon>
        <taxon>Alteromonadales</taxon>
        <taxon>Alteromonadaceae</taxon>
        <taxon>Fluctibacter</taxon>
    </lineage>
</organism>
<name>A0ABT3A4C4_9ALTE</name>
<dbReference type="RefSeq" id="WP_263710725.1">
    <property type="nucleotide sequence ID" value="NZ_JAOWKX010000001.1"/>
</dbReference>
<evidence type="ECO:0000313" key="1">
    <source>
        <dbReference type="EMBL" id="MCV2883529.1"/>
    </source>
</evidence>
<dbReference type="Proteomes" id="UP001652504">
    <property type="component" value="Unassembled WGS sequence"/>
</dbReference>
<dbReference type="EMBL" id="JAOWKX010000001">
    <property type="protein sequence ID" value="MCV2883529.1"/>
    <property type="molecule type" value="Genomic_DNA"/>
</dbReference>
<evidence type="ECO:0008006" key="3">
    <source>
        <dbReference type="Google" id="ProtNLM"/>
    </source>
</evidence>
<comment type="caution">
    <text evidence="1">The sequence shown here is derived from an EMBL/GenBank/DDBJ whole genome shotgun (WGS) entry which is preliminary data.</text>
</comment>
<dbReference type="SUPFAM" id="SSF48403">
    <property type="entry name" value="Ankyrin repeat"/>
    <property type="match status" value="1"/>
</dbReference>
<accession>A0ABT3A4C4</accession>
<protein>
    <recommendedName>
        <fullName evidence="3">Ankyrin repeats (3 copies)</fullName>
    </recommendedName>
</protein>
<dbReference type="InterPro" id="IPR036770">
    <property type="entry name" value="Ankyrin_rpt-contain_sf"/>
</dbReference>